<gene>
    <name evidence="2" type="ORF">OB69_11675</name>
</gene>
<dbReference type="EMBL" id="JSVA01000012">
    <property type="protein sequence ID" value="KOF02437.1"/>
    <property type="molecule type" value="Genomic_DNA"/>
</dbReference>
<dbReference type="Pfam" id="PF03551">
    <property type="entry name" value="PadR"/>
    <property type="match status" value="1"/>
</dbReference>
<dbReference type="InterPro" id="IPR036390">
    <property type="entry name" value="WH_DNA-bd_sf"/>
</dbReference>
<evidence type="ECO:0000313" key="3">
    <source>
        <dbReference type="Proteomes" id="UP000036908"/>
    </source>
</evidence>
<dbReference type="SUPFAM" id="SSF46785">
    <property type="entry name" value="Winged helix' DNA-binding domain"/>
    <property type="match status" value="1"/>
</dbReference>
<dbReference type="Proteomes" id="UP000036908">
    <property type="component" value="Unassembled WGS sequence"/>
</dbReference>
<dbReference type="InterPro" id="IPR005149">
    <property type="entry name" value="Tscrpt_reg_PadR_N"/>
</dbReference>
<evidence type="ECO:0000259" key="1">
    <source>
        <dbReference type="Pfam" id="PF03551"/>
    </source>
</evidence>
<dbReference type="OrthoDB" id="980614at2"/>
<accession>A0A0L8AJM0</accession>
<protein>
    <submittedName>
        <fullName evidence="2">PadR family transcriptional regulator</fullName>
    </submittedName>
</protein>
<evidence type="ECO:0000313" key="2">
    <source>
        <dbReference type="EMBL" id="KOF02437.1"/>
    </source>
</evidence>
<dbReference type="Gene3D" id="1.10.10.10">
    <property type="entry name" value="Winged helix-like DNA-binding domain superfamily/Winged helix DNA-binding domain"/>
    <property type="match status" value="1"/>
</dbReference>
<comment type="caution">
    <text evidence="2">The sequence shown here is derived from an EMBL/GenBank/DDBJ whole genome shotgun (WGS) entry which is preliminary data.</text>
</comment>
<organism evidence="2 3">
    <name type="scientific">Roseivirga seohaensis subsp. aquiponti</name>
    <dbReference type="NCBI Taxonomy" id="1566026"/>
    <lineage>
        <taxon>Bacteria</taxon>
        <taxon>Pseudomonadati</taxon>
        <taxon>Bacteroidota</taxon>
        <taxon>Cytophagia</taxon>
        <taxon>Cytophagales</taxon>
        <taxon>Roseivirgaceae</taxon>
        <taxon>Roseivirga</taxon>
    </lineage>
</organism>
<feature type="domain" description="Transcription regulator PadR N-terminal" evidence="1">
    <location>
        <begin position="23"/>
        <end position="90"/>
    </location>
</feature>
<proteinExistence type="predicted"/>
<dbReference type="RefSeq" id="WP_053223916.1">
    <property type="nucleotide sequence ID" value="NZ_JSVA01000012.1"/>
</dbReference>
<name>A0A0L8AJM0_9BACT</name>
<dbReference type="PATRIC" id="fig|1566026.4.peg.623"/>
<keyword evidence="3" id="KW-1185">Reference proteome</keyword>
<reference evidence="3" key="1">
    <citation type="submission" date="2014-11" db="EMBL/GenBank/DDBJ databases">
        <title>Genome sequencing of Roseivirga sp. D-25.</title>
        <authorList>
            <person name="Selvaratnam C."/>
            <person name="Thevarajoo S."/>
            <person name="Goh K.M."/>
            <person name="Eee R."/>
            <person name="Chan K.-G."/>
            <person name="Chong C.S."/>
        </authorList>
    </citation>
    <scope>NUCLEOTIDE SEQUENCE [LARGE SCALE GENOMIC DNA]</scope>
    <source>
        <strain evidence="3">D-25</strain>
    </source>
</reference>
<dbReference type="InterPro" id="IPR036388">
    <property type="entry name" value="WH-like_DNA-bd_sf"/>
</dbReference>
<sequence>MKGTQLGEFEELVLLVVGVLFPEAYGLNIREEIINQTKRKVAIGAVHSALSRLEEKGFLESELAEGTHERGGRRKRLFKITASGKQALEKNHELRNSLFSQIPEMALKIV</sequence>
<dbReference type="AlphaFoldDB" id="A0A0L8AJM0"/>